<protein>
    <recommendedName>
        <fullName evidence="3">NRDE family protein</fullName>
    </recommendedName>
</protein>
<dbReference type="PATRIC" id="fig|558151.6.peg.613"/>
<dbReference type="InterPro" id="IPR008551">
    <property type="entry name" value="TANGO2"/>
</dbReference>
<proteinExistence type="predicted"/>
<dbReference type="STRING" id="558151.ACM46_02930"/>
<comment type="caution">
    <text evidence="1">The sequence shown here is derived from an EMBL/GenBank/DDBJ whole genome shotgun (WGS) entry which is preliminary data.</text>
</comment>
<dbReference type="OrthoDB" id="4380123at2"/>
<evidence type="ECO:0000313" key="2">
    <source>
        <dbReference type="Proteomes" id="UP000036261"/>
    </source>
</evidence>
<dbReference type="EMBL" id="LFND01000001">
    <property type="protein sequence ID" value="KMQ66503.1"/>
    <property type="molecule type" value="Genomic_DNA"/>
</dbReference>
<evidence type="ECO:0008006" key="3">
    <source>
        <dbReference type="Google" id="ProtNLM"/>
    </source>
</evidence>
<dbReference type="RefSeq" id="WP_048505103.1">
    <property type="nucleotide sequence ID" value="NZ_LFND01000001.1"/>
</dbReference>
<sequence length="236" mass="27963">MCTVSFFRTEDSIIFTSNRDERRVREKAVFPNFLEEEGNILYFPKDRKASGTWFVTDQYGNVAILLNGAFKNHESKPPYKKSRGIVLLDLMKTKDLLNAFRNYDLSGIEPFQLLVYSERKLFRLFWDGNEKYEVSLDENKNHLLSSKTLYDDKIEYDRIQDFNRFQSVGNMGYEEVLNFHKEHQIEKEPGINEIIKEKFVTVSITQLVITENRELRYYDLIDNTLQKQEIGKKNLV</sequence>
<dbReference type="Proteomes" id="UP000036261">
    <property type="component" value="Unassembled WGS sequence"/>
</dbReference>
<accession>A0A0J7IJH2</accession>
<name>A0A0J7IJH2_9FLAO</name>
<dbReference type="AlphaFoldDB" id="A0A0J7IJH2"/>
<dbReference type="Pfam" id="PF05742">
    <property type="entry name" value="TANGO2"/>
    <property type="match status" value="1"/>
</dbReference>
<gene>
    <name evidence="1" type="ORF">ACM46_02930</name>
</gene>
<evidence type="ECO:0000313" key="1">
    <source>
        <dbReference type="EMBL" id="KMQ66503.1"/>
    </source>
</evidence>
<organism evidence="1 2">
    <name type="scientific">Chryseobacterium angstadtii</name>
    <dbReference type="NCBI Taxonomy" id="558151"/>
    <lineage>
        <taxon>Bacteria</taxon>
        <taxon>Pseudomonadati</taxon>
        <taxon>Bacteroidota</taxon>
        <taxon>Flavobacteriia</taxon>
        <taxon>Flavobacteriales</taxon>
        <taxon>Weeksellaceae</taxon>
        <taxon>Chryseobacterium group</taxon>
        <taxon>Chryseobacterium</taxon>
    </lineage>
</organism>
<keyword evidence="2" id="KW-1185">Reference proteome</keyword>
<reference evidence="1 2" key="1">
    <citation type="journal article" date="2013" name="Int. J. Syst. Evol. Microbiol.">
        <title>Chryseobacterium angstadtii sp. nov., isolated from a newt tank.</title>
        <authorList>
            <person name="Kirk K.E."/>
            <person name="Hoffman J.A."/>
            <person name="Smith K.A."/>
            <person name="Strahan B.L."/>
            <person name="Failor K.C."/>
            <person name="Krebs J.E."/>
            <person name="Gale A.N."/>
            <person name="Do T.D."/>
            <person name="Sontag T.C."/>
            <person name="Batties A.M."/>
            <person name="Mistiszyn K."/>
            <person name="Newman J.D."/>
        </authorList>
    </citation>
    <scope>NUCLEOTIDE SEQUENCE [LARGE SCALE GENOMIC DNA]</scope>
    <source>
        <strain evidence="1 2">KM</strain>
    </source>
</reference>